<evidence type="ECO:0000256" key="5">
    <source>
        <dbReference type="PROSITE-ProRule" id="PRU00103"/>
    </source>
</evidence>
<evidence type="ECO:0000256" key="3">
    <source>
        <dbReference type="ARBA" id="ARBA00022737"/>
    </source>
</evidence>
<dbReference type="GO" id="GO:0005737">
    <property type="term" value="C:cytoplasm"/>
    <property type="evidence" value="ECO:0007669"/>
    <property type="project" value="UniProtKB-SubCell"/>
</dbReference>
<evidence type="ECO:0000313" key="9">
    <source>
        <dbReference type="Proteomes" id="UP000190831"/>
    </source>
</evidence>
<organism evidence="8 9">
    <name type="scientific">Lachancea fermentati</name>
    <name type="common">Zygosaccharomyces fermentati</name>
    <dbReference type="NCBI Taxonomy" id="4955"/>
    <lineage>
        <taxon>Eukaryota</taxon>
        <taxon>Fungi</taxon>
        <taxon>Dikarya</taxon>
        <taxon>Ascomycota</taxon>
        <taxon>Saccharomycotina</taxon>
        <taxon>Saccharomycetes</taxon>
        <taxon>Saccharomycetales</taxon>
        <taxon>Saccharomycetaceae</taxon>
        <taxon>Lachancea</taxon>
    </lineage>
</organism>
<dbReference type="PANTHER" id="PTHR23346:SF19">
    <property type="entry name" value="PROTEASOME ADAPTER AND SCAFFOLD PROTEIN ECM29"/>
    <property type="match status" value="1"/>
</dbReference>
<dbReference type="InterPro" id="IPR021133">
    <property type="entry name" value="HEAT_type_2"/>
</dbReference>
<dbReference type="InterPro" id="IPR016024">
    <property type="entry name" value="ARM-type_fold"/>
</dbReference>
<name>A0A1G4MBQ3_LACFM</name>
<evidence type="ECO:0000256" key="2">
    <source>
        <dbReference type="ARBA" id="ARBA00022490"/>
    </source>
</evidence>
<sequence>MAESHQLTEQQELALIEKVDLRIVLANTDEELERNLDIFFPALLLKLASPHAAARQAVFGSIKNVMSRINSLQQVRLPVEKLLKQAKRPQLPENQDGFSVRLYSLLFASKGIDRMSQEGKRLLIPMVIDDLSDLPRPLAARMFHILCKLLLSWDASVERFQHPAEVKKFLDIKKTDDIQYLLEKFAQFFLLIPLKSEPTANNIPRGYSCPGLSVSQVEFFTYDAGLTFSKEQLLRYKTCILRFATSGFADEDPSLIRFLLVASADDSGLSDHALTILKRQQIPRENETFIASIMGLYIGDRDIGIPPVNHLLQEKIISVLNNSIVATKDARSVSLISSIGLNSSSYKLRSLTLLFVQHIYKYNYESLKENTSNDYSINVAALIRNNLHAEGWPKLHLNSSVPNFALGIEQRRSQYETLGQILKKDLSLILDLSFIEFLMDSLKGDLSEFRPTIQEALSSLAPYLSCLPKSSKDKIKIMARKILSDNYELENADKSTREAIMCTRYIAIKFLNAAFSFDDVEARFDNILGTSTTNRYDIVEESLKGLHPYWFSLNQASNSQKIQEDTKSLLSLEKETKFPSFECFLGHLLEELTKSRDNESATLKTCLNTAVKFCFQILISQASYGKKTVVVQDENWLLRVENAVQVDEQISSGVGQEINRLDEKLYFEFLSVLVNEFVRRDEHNQYIAVSAIPDENYGSTLLFFLNHTTEVRLCLVDFLIPKIFNFLSTYKTSSDSDIQNAANILGIIASHSKNISYINLITENIDLSLDSQTIIPSLYACGYLMPRLFLTRAQDVYNCQSFMEFPTRLIDFIPQQKYRTAALCGLCEVLKFGALTVVPEKTRKEVLLEFISILKPILMVDQLAVMAWSYLSLYSSDSDIYETLYDGLVETHTTKQVDLLFTVGEALTVLAGGWRSKYLSNQTHLSNFQSAERLKSISTNEQITKSLSRLLEICKTVKPSLRKASCIWLLSFVQYLGHEQIVKERGKEIHLLFITFLADRDEFVQDSASRGLSLVYESSGKELQDEMVRGLLKGFTDSKSAMALSSGTVSGETQLFEPGVLNTGDGSISTYQDIMNLASEVGDPSLVYKFLSLSKSSTLWSSRKGIAFGLGAILSKSSLEDMLKQNSQLSQKLIPKLYRYRFDPYQGVSSAMNEIWNSLVKNPAEVVKQNFDEILQELLTGMGNKDWRVREASAAALSELLEVVPQEKFEAHLEELWTMSFRSIDDIKESVRKAGTRLTRILAGILMKSVNSEYATTTKTEKTLKVLLPFLIGHKGLNSDSEDVRKFALETLMKMIKTSSPVLKPFAPTLVYELTLLLSALEPQVVNYLTLNADKYNVNSSLLDAKRAQGVNDSPILRSVESMVETCDENRLEELVESVVRATKKSVGLPSKVASARLLCVLVLQHTASLGPYAGKLLKVSFSGMSDRNCSVGASYANAFGYVCKIAKTNRMVKYATKLVEKYFSSDDESLKKVVGLAVDSMQKHAPEQFEIVSTILMPLIFIAKNGQEETAELYTKVWNEASRTGAGTVKLYIHEITMLVSQHIKSSTFLLRLSCAKSICQVCKNLDLTTNEKDVLELFEILVEASGGRTWSGKEMIVKALVSLAVFYEQLYSKNATLKSSVESVLSKEVSRNNKTYVGKVVFDLGDYLKTFPKLDLYALLLKVSYSLLEKIDNGEIADSDDENNPSSKKVKVSSDVTKKSSKENVSNEEFKIALLKKCAESLGSLNENNFPMELFNFIVESSVNLFTSKNVVHTWRSQIAISDVGVLLLDDISSNLKSQLQSKFLILWERAFEEGSRPDAIDNVQIQMIKFGKKLKEGFPSLKLIIDNELANLMEVDRSPIVVVELRNAGISP</sequence>
<dbReference type="EMBL" id="LT598492">
    <property type="protein sequence ID" value="SCW01106.1"/>
    <property type="molecule type" value="Genomic_DNA"/>
</dbReference>
<gene>
    <name evidence="8" type="ORF">LAFE_0D05204G</name>
</gene>
<dbReference type="Pfam" id="PF24492">
    <property type="entry name" value="HEAT_ECM29"/>
    <property type="match status" value="1"/>
</dbReference>
<evidence type="ECO:0000313" key="8">
    <source>
        <dbReference type="EMBL" id="SCW01106.1"/>
    </source>
</evidence>
<dbReference type="PROSITE" id="PS50077">
    <property type="entry name" value="HEAT_REPEAT"/>
    <property type="match status" value="1"/>
</dbReference>
<evidence type="ECO:0000259" key="6">
    <source>
        <dbReference type="Pfam" id="PF13001"/>
    </source>
</evidence>
<dbReference type="OrthoDB" id="16066at2759"/>
<dbReference type="GO" id="GO:0036503">
    <property type="term" value="P:ERAD pathway"/>
    <property type="evidence" value="ECO:0007669"/>
    <property type="project" value="TreeGrafter"/>
</dbReference>
<keyword evidence="2" id="KW-0963">Cytoplasm</keyword>
<accession>A0A1G4MBQ3</accession>
<keyword evidence="3" id="KW-0677">Repeat</keyword>
<dbReference type="GO" id="GO:0000502">
    <property type="term" value="C:proteasome complex"/>
    <property type="evidence" value="ECO:0007669"/>
    <property type="project" value="UniProtKB-KW"/>
</dbReference>
<evidence type="ECO:0000256" key="1">
    <source>
        <dbReference type="ARBA" id="ARBA00004496"/>
    </source>
</evidence>
<feature type="domain" description="Proteasome adapter and scaffold protein ECM29 HEAT-repeat" evidence="7">
    <location>
        <begin position="1303"/>
        <end position="1464"/>
    </location>
</feature>
<feature type="domain" description="Proteasome component Ecm29 N-terminal" evidence="6">
    <location>
        <begin position="16"/>
        <end position="529"/>
    </location>
</feature>
<keyword evidence="9" id="KW-1185">Reference proteome</keyword>
<dbReference type="Pfam" id="PF23731">
    <property type="entry name" value="ARM_ECM29_C"/>
    <property type="match status" value="1"/>
</dbReference>
<evidence type="ECO:0000256" key="4">
    <source>
        <dbReference type="ARBA" id="ARBA00022942"/>
    </source>
</evidence>
<dbReference type="InterPro" id="IPR011989">
    <property type="entry name" value="ARM-like"/>
</dbReference>
<reference evidence="8 9" key="1">
    <citation type="submission" date="2016-03" db="EMBL/GenBank/DDBJ databases">
        <authorList>
            <person name="Devillers H."/>
        </authorList>
    </citation>
    <scope>NUCLEOTIDE SEQUENCE [LARGE SCALE GENOMIC DNA]</scope>
    <source>
        <strain evidence="8">CBS 6772</strain>
    </source>
</reference>
<dbReference type="InterPro" id="IPR024372">
    <property type="entry name" value="Ecm29_N"/>
</dbReference>
<dbReference type="OMA" id="CRIKDIE"/>
<dbReference type="InterPro" id="IPR055443">
    <property type="entry name" value="HEAT_ECM29"/>
</dbReference>
<dbReference type="GO" id="GO:0005634">
    <property type="term" value="C:nucleus"/>
    <property type="evidence" value="ECO:0007669"/>
    <property type="project" value="TreeGrafter"/>
</dbReference>
<dbReference type="Pfam" id="PF13001">
    <property type="entry name" value="ECM29_N"/>
    <property type="match status" value="1"/>
</dbReference>
<dbReference type="GO" id="GO:0060090">
    <property type="term" value="F:molecular adaptor activity"/>
    <property type="evidence" value="ECO:0007669"/>
    <property type="project" value="InterPro"/>
</dbReference>
<comment type="subcellular location">
    <subcellularLocation>
        <location evidence="1">Cytoplasm</location>
    </subcellularLocation>
</comment>
<dbReference type="InterPro" id="IPR000357">
    <property type="entry name" value="HEAT"/>
</dbReference>
<dbReference type="Pfam" id="PF02985">
    <property type="entry name" value="HEAT"/>
    <property type="match status" value="1"/>
</dbReference>
<dbReference type="Proteomes" id="UP000190831">
    <property type="component" value="Chromosome D"/>
</dbReference>
<dbReference type="PANTHER" id="PTHR23346">
    <property type="entry name" value="TRANSLATIONAL ACTIVATOR GCN1-RELATED"/>
    <property type="match status" value="1"/>
</dbReference>
<dbReference type="SUPFAM" id="SSF48371">
    <property type="entry name" value="ARM repeat"/>
    <property type="match status" value="3"/>
</dbReference>
<proteinExistence type="predicted"/>
<dbReference type="GO" id="GO:0043248">
    <property type="term" value="P:proteasome assembly"/>
    <property type="evidence" value="ECO:0007669"/>
    <property type="project" value="InterPro"/>
</dbReference>
<feature type="repeat" description="HEAT" evidence="5">
    <location>
        <begin position="1174"/>
        <end position="1212"/>
    </location>
</feature>
<evidence type="ECO:0000259" key="7">
    <source>
        <dbReference type="Pfam" id="PF24492"/>
    </source>
</evidence>
<keyword evidence="4" id="KW-0647">Proteasome</keyword>
<dbReference type="STRING" id="4955.A0A1G4MBQ3"/>
<dbReference type="Gene3D" id="1.25.10.10">
    <property type="entry name" value="Leucine-rich Repeat Variant"/>
    <property type="match status" value="2"/>
</dbReference>
<protein>
    <submittedName>
        <fullName evidence="8">LAFE_0D05204g1_1</fullName>
    </submittedName>
</protein>